<protein>
    <submittedName>
        <fullName evidence="1">Uncharacterized protein</fullName>
    </submittedName>
</protein>
<dbReference type="AlphaFoldDB" id="A0A8I6YA72"/>
<proteinExistence type="predicted"/>
<organism evidence="1 2">
    <name type="scientific">Hordeum vulgare subsp. vulgare</name>
    <name type="common">Domesticated barley</name>
    <dbReference type="NCBI Taxonomy" id="112509"/>
    <lineage>
        <taxon>Eukaryota</taxon>
        <taxon>Viridiplantae</taxon>
        <taxon>Streptophyta</taxon>
        <taxon>Embryophyta</taxon>
        <taxon>Tracheophyta</taxon>
        <taxon>Spermatophyta</taxon>
        <taxon>Magnoliopsida</taxon>
        <taxon>Liliopsida</taxon>
        <taxon>Poales</taxon>
        <taxon>Poaceae</taxon>
        <taxon>BOP clade</taxon>
        <taxon>Pooideae</taxon>
        <taxon>Triticodae</taxon>
        <taxon>Triticeae</taxon>
        <taxon>Hordeinae</taxon>
        <taxon>Hordeum</taxon>
    </lineage>
</organism>
<dbReference type="Proteomes" id="UP000011116">
    <property type="component" value="Chromosome 7H"/>
</dbReference>
<evidence type="ECO:0000313" key="1">
    <source>
        <dbReference type="EnsemblPlants" id="HORVU.MOREX.r3.7HG0640690.1.CDS1"/>
    </source>
</evidence>
<reference evidence="2" key="1">
    <citation type="journal article" date="2012" name="Nature">
        <title>A physical, genetic and functional sequence assembly of the barley genome.</title>
        <authorList>
            <consortium name="The International Barley Genome Sequencing Consortium"/>
            <person name="Mayer K.F."/>
            <person name="Waugh R."/>
            <person name="Brown J.W."/>
            <person name="Schulman A."/>
            <person name="Langridge P."/>
            <person name="Platzer M."/>
            <person name="Fincher G.B."/>
            <person name="Muehlbauer G.J."/>
            <person name="Sato K."/>
            <person name="Close T.J."/>
            <person name="Wise R.P."/>
            <person name="Stein N."/>
        </authorList>
    </citation>
    <scope>NUCLEOTIDE SEQUENCE [LARGE SCALE GENOMIC DNA]</scope>
    <source>
        <strain evidence="2">cv. Morex</strain>
    </source>
</reference>
<keyword evidence="2" id="KW-1185">Reference proteome</keyword>
<dbReference type="Gramene" id="HORVU.MOREX.r2.7HG0532370.1">
    <property type="protein sequence ID" value="HORVU.MOREX.r2.7HG0532370.1.CDS.1"/>
    <property type="gene ID" value="HORVU.MOREX.r2.7HG0532370"/>
</dbReference>
<reference evidence="1" key="2">
    <citation type="submission" date="2020-10" db="EMBL/GenBank/DDBJ databases">
        <authorList>
            <person name="Scholz U."/>
            <person name="Mascher M."/>
            <person name="Fiebig A."/>
        </authorList>
    </citation>
    <scope>NUCLEOTIDE SEQUENCE [LARGE SCALE GENOMIC DNA]</scope>
    <source>
        <strain evidence="1">cv. Morex</strain>
    </source>
</reference>
<dbReference type="EnsemblPlants" id="HORVU.MOREX.r3.7HG0640690.1">
    <property type="protein sequence ID" value="HORVU.MOREX.r3.7HG0640690.1.CDS1"/>
    <property type="gene ID" value="HORVU.MOREX.r3.7HG0640690"/>
</dbReference>
<sequence>MANEHQTCVLSVPLCLWVFCQSNFLLCICMHIYSLVSCCSAASGFSRSTAQAYFNIDLLLLNSGCSKTIVSFNATASHDQI</sequence>
<evidence type="ECO:0000313" key="2">
    <source>
        <dbReference type="Proteomes" id="UP000011116"/>
    </source>
</evidence>
<reference evidence="1" key="3">
    <citation type="submission" date="2022-01" db="UniProtKB">
        <authorList>
            <consortium name="EnsemblPlants"/>
        </authorList>
    </citation>
    <scope>IDENTIFICATION</scope>
    <source>
        <strain evidence="1">subsp. vulgare</strain>
    </source>
</reference>
<name>A0A8I6YA72_HORVV</name>
<accession>A0A8I6YA72</accession>
<dbReference type="Gramene" id="HORVU.MOREX.r3.7HG0640690.1">
    <property type="protein sequence ID" value="HORVU.MOREX.r3.7HG0640690.1.CDS1"/>
    <property type="gene ID" value="HORVU.MOREX.r3.7HG0640690"/>
</dbReference>